<dbReference type="Proteomes" id="UP001607302">
    <property type="component" value="Unassembled WGS sequence"/>
</dbReference>
<name>A0ABD2BYW5_VESSQ</name>
<protein>
    <submittedName>
        <fullName evidence="1">Protein gustavus isoform X4</fullName>
    </submittedName>
</protein>
<sequence length="59" mass="7174">MDWAVKARRTLDRFVASKNEDTRYRQLTVQRAKRAFSSLIRIVKSWFVKRLEFEITKNI</sequence>
<proteinExistence type="predicted"/>
<dbReference type="AlphaFoldDB" id="A0ABD2BYW5"/>
<organism evidence="1 2">
    <name type="scientific">Vespula squamosa</name>
    <name type="common">Southern yellow jacket</name>
    <name type="synonym">Wasp</name>
    <dbReference type="NCBI Taxonomy" id="30214"/>
    <lineage>
        <taxon>Eukaryota</taxon>
        <taxon>Metazoa</taxon>
        <taxon>Ecdysozoa</taxon>
        <taxon>Arthropoda</taxon>
        <taxon>Hexapoda</taxon>
        <taxon>Insecta</taxon>
        <taxon>Pterygota</taxon>
        <taxon>Neoptera</taxon>
        <taxon>Endopterygota</taxon>
        <taxon>Hymenoptera</taxon>
        <taxon>Apocrita</taxon>
        <taxon>Aculeata</taxon>
        <taxon>Vespoidea</taxon>
        <taxon>Vespidae</taxon>
        <taxon>Vespinae</taxon>
        <taxon>Vespula</taxon>
    </lineage>
</organism>
<evidence type="ECO:0000313" key="2">
    <source>
        <dbReference type="Proteomes" id="UP001607302"/>
    </source>
</evidence>
<keyword evidence="2" id="KW-1185">Reference proteome</keyword>
<gene>
    <name evidence="1" type="ORF">V1478_001845</name>
</gene>
<reference evidence="1 2" key="1">
    <citation type="journal article" date="2024" name="Ann. Entomol. Soc. Am.">
        <title>Genomic analyses of the southern and eastern yellowjacket wasps (Hymenoptera: Vespidae) reveal evolutionary signatures of social life.</title>
        <authorList>
            <person name="Catto M.A."/>
            <person name="Caine P.B."/>
            <person name="Orr S.E."/>
            <person name="Hunt B.G."/>
            <person name="Goodisman M.A.D."/>
        </authorList>
    </citation>
    <scope>NUCLEOTIDE SEQUENCE [LARGE SCALE GENOMIC DNA]</scope>
    <source>
        <strain evidence="1">233</strain>
        <tissue evidence="1">Head and thorax</tissue>
    </source>
</reference>
<comment type="caution">
    <text evidence="1">The sequence shown here is derived from an EMBL/GenBank/DDBJ whole genome shotgun (WGS) entry which is preliminary data.</text>
</comment>
<dbReference type="EMBL" id="JAUDFV010000027">
    <property type="protein sequence ID" value="KAL2737759.1"/>
    <property type="molecule type" value="Genomic_DNA"/>
</dbReference>
<accession>A0ABD2BYW5</accession>
<evidence type="ECO:0000313" key="1">
    <source>
        <dbReference type="EMBL" id="KAL2737759.1"/>
    </source>
</evidence>